<keyword evidence="5" id="KW-1185">Reference proteome</keyword>
<feature type="region of interest" description="Disordered" evidence="2">
    <location>
        <begin position="1"/>
        <end position="22"/>
    </location>
</feature>
<keyword evidence="3" id="KW-1133">Transmembrane helix</keyword>
<evidence type="ECO:0000313" key="5">
    <source>
        <dbReference type="Proteomes" id="UP000023152"/>
    </source>
</evidence>
<keyword evidence="3" id="KW-0812">Transmembrane</keyword>
<dbReference type="AlphaFoldDB" id="X6MID3"/>
<dbReference type="Proteomes" id="UP000023152">
    <property type="component" value="Unassembled WGS sequence"/>
</dbReference>
<dbReference type="PANTHER" id="PTHR33406:SF6">
    <property type="entry name" value="MEMBRANE PROTEIN YDGH-RELATED"/>
    <property type="match status" value="1"/>
</dbReference>
<feature type="transmembrane region" description="Helical" evidence="3">
    <location>
        <begin position="235"/>
        <end position="253"/>
    </location>
</feature>
<comment type="similarity">
    <text evidence="1">Belongs to the resistance-nodulation-cell division (RND) (TC 2.A.6) family. MmpL subfamily.</text>
</comment>
<reference evidence="4 5" key="1">
    <citation type="journal article" date="2013" name="Curr. Biol.">
        <title>The Genome of the Foraminiferan Reticulomyxa filosa.</title>
        <authorList>
            <person name="Glockner G."/>
            <person name="Hulsmann N."/>
            <person name="Schleicher M."/>
            <person name="Noegel A.A."/>
            <person name="Eichinger L."/>
            <person name="Gallinger C."/>
            <person name="Pawlowski J."/>
            <person name="Sierra R."/>
            <person name="Euteneuer U."/>
            <person name="Pillet L."/>
            <person name="Moustafa A."/>
            <person name="Platzer M."/>
            <person name="Groth M."/>
            <person name="Szafranski K."/>
            <person name="Schliwa M."/>
        </authorList>
    </citation>
    <scope>NUCLEOTIDE SEQUENCE [LARGE SCALE GENOMIC DNA]</scope>
</reference>
<dbReference type="EMBL" id="ASPP01020643">
    <property type="protein sequence ID" value="ETO13381.1"/>
    <property type="molecule type" value="Genomic_DNA"/>
</dbReference>
<evidence type="ECO:0000313" key="4">
    <source>
        <dbReference type="EMBL" id="ETO13381.1"/>
    </source>
</evidence>
<feature type="compositionally biased region" description="Polar residues" evidence="2">
    <location>
        <begin position="1"/>
        <end position="18"/>
    </location>
</feature>
<name>X6MID3_RETFI</name>
<organism evidence="4 5">
    <name type="scientific">Reticulomyxa filosa</name>
    <dbReference type="NCBI Taxonomy" id="46433"/>
    <lineage>
        <taxon>Eukaryota</taxon>
        <taxon>Sar</taxon>
        <taxon>Rhizaria</taxon>
        <taxon>Retaria</taxon>
        <taxon>Foraminifera</taxon>
        <taxon>Monothalamids</taxon>
        <taxon>Reticulomyxidae</taxon>
        <taxon>Reticulomyxa</taxon>
    </lineage>
</organism>
<gene>
    <name evidence="4" type="ORF">RFI_23992</name>
</gene>
<dbReference type="InterPro" id="IPR050545">
    <property type="entry name" value="Mycobact_MmpL"/>
</dbReference>
<sequence length="262" mass="30273">MASQPNASGGSGYNSQENSPRRLVARSNAENDPKLFKWYFGLLTSRFGVYVILAFWLVVLIVSMIYGPKLVDLTEVTSSSPSHTRGHRAKQQFTKYFPTTTHSSECYVCILFYFIYYYLFIYFFKLFKKKKKCIRNNVKKKKKKEKLCDIASSDEEYTNCMTITRERLLSVNKHSAIGVLLHHKDLGVGGRADLMDFLDRMKKKIKREHKGHMMMSYTGEVALLTDVQNETRDTIVSHAFVIPIILLIFAVTVRSWRLTIIP</sequence>
<feature type="non-terminal residue" evidence="4">
    <location>
        <position position="262"/>
    </location>
</feature>
<dbReference type="GO" id="GO:0016020">
    <property type="term" value="C:membrane"/>
    <property type="evidence" value="ECO:0007669"/>
    <property type="project" value="TreeGrafter"/>
</dbReference>
<feature type="transmembrane region" description="Helical" evidence="3">
    <location>
        <begin position="47"/>
        <end position="66"/>
    </location>
</feature>
<feature type="transmembrane region" description="Helical" evidence="3">
    <location>
        <begin position="110"/>
        <end position="127"/>
    </location>
</feature>
<accession>X6MID3</accession>
<evidence type="ECO:0000256" key="3">
    <source>
        <dbReference type="SAM" id="Phobius"/>
    </source>
</evidence>
<dbReference type="PANTHER" id="PTHR33406">
    <property type="entry name" value="MEMBRANE PROTEIN MJ1562-RELATED"/>
    <property type="match status" value="1"/>
</dbReference>
<protein>
    <submittedName>
        <fullName evidence="4">Uncharacterized protein</fullName>
    </submittedName>
</protein>
<evidence type="ECO:0000256" key="1">
    <source>
        <dbReference type="ARBA" id="ARBA00010157"/>
    </source>
</evidence>
<proteinExistence type="inferred from homology"/>
<keyword evidence="3" id="KW-0472">Membrane</keyword>
<evidence type="ECO:0000256" key="2">
    <source>
        <dbReference type="SAM" id="MobiDB-lite"/>
    </source>
</evidence>
<comment type="caution">
    <text evidence="4">The sequence shown here is derived from an EMBL/GenBank/DDBJ whole genome shotgun (WGS) entry which is preliminary data.</text>
</comment>